<evidence type="ECO:0000256" key="2">
    <source>
        <dbReference type="SAM" id="SignalP"/>
    </source>
</evidence>
<evidence type="ECO:0000256" key="1">
    <source>
        <dbReference type="SAM" id="MobiDB-lite"/>
    </source>
</evidence>
<evidence type="ECO:0008006" key="5">
    <source>
        <dbReference type="Google" id="ProtNLM"/>
    </source>
</evidence>
<feature type="chain" id="PRO_5035192851" description="EF-hand domain-containing protein" evidence="2">
    <location>
        <begin position="26"/>
        <end position="137"/>
    </location>
</feature>
<keyword evidence="4" id="KW-1185">Reference proteome</keyword>
<proteinExistence type="predicted"/>
<name>A0A8J2KZ40_9HEXA</name>
<dbReference type="Proteomes" id="UP000708208">
    <property type="component" value="Unassembled WGS sequence"/>
</dbReference>
<dbReference type="InterPro" id="IPR018247">
    <property type="entry name" value="EF_Hand_1_Ca_BS"/>
</dbReference>
<sequence>MTPRPGLILVAASILLALHVNQVASECCELAWKEECDDYEMGTPCCGVGSCNMFCCNCEGGCRTWDPNKMYKRQATSTDPYDKHRSLDINGDGDVDEADATYYVRQSRQTEGFEFSAYDKDGNGVLSPEEIDGEPGV</sequence>
<feature type="region of interest" description="Disordered" evidence="1">
    <location>
        <begin position="117"/>
        <end position="137"/>
    </location>
</feature>
<dbReference type="OrthoDB" id="8015076at2759"/>
<evidence type="ECO:0000313" key="4">
    <source>
        <dbReference type="Proteomes" id="UP000708208"/>
    </source>
</evidence>
<feature type="signal peptide" evidence="2">
    <location>
        <begin position="1"/>
        <end position="25"/>
    </location>
</feature>
<keyword evidence="2" id="KW-0732">Signal</keyword>
<organism evidence="3 4">
    <name type="scientific">Allacma fusca</name>
    <dbReference type="NCBI Taxonomy" id="39272"/>
    <lineage>
        <taxon>Eukaryota</taxon>
        <taxon>Metazoa</taxon>
        <taxon>Ecdysozoa</taxon>
        <taxon>Arthropoda</taxon>
        <taxon>Hexapoda</taxon>
        <taxon>Collembola</taxon>
        <taxon>Symphypleona</taxon>
        <taxon>Sminthuridae</taxon>
        <taxon>Allacma</taxon>
    </lineage>
</organism>
<comment type="caution">
    <text evidence="3">The sequence shown here is derived from an EMBL/GenBank/DDBJ whole genome shotgun (WGS) entry which is preliminary data.</text>
</comment>
<dbReference type="AlphaFoldDB" id="A0A8J2KZ40"/>
<gene>
    <name evidence="3" type="ORF">AFUS01_LOCUS22930</name>
</gene>
<dbReference type="EMBL" id="CAJVCH010271316">
    <property type="protein sequence ID" value="CAG7734546.1"/>
    <property type="molecule type" value="Genomic_DNA"/>
</dbReference>
<dbReference type="PROSITE" id="PS00018">
    <property type="entry name" value="EF_HAND_1"/>
    <property type="match status" value="1"/>
</dbReference>
<protein>
    <recommendedName>
        <fullName evidence="5">EF-hand domain-containing protein</fullName>
    </recommendedName>
</protein>
<evidence type="ECO:0000313" key="3">
    <source>
        <dbReference type="EMBL" id="CAG7734546.1"/>
    </source>
</evidence>
<accession>A0A8J2KZ40</accession>
<reference evidence="3" key="1">
    <citation type="submission" date="2021-06" db="EMBL/GenBank/DDBJ databases">
        <authorList>
            <person name="Hodson N. C."/>
            <person name="Mongue J. A."/>
            <person name="Jaron S. K."/>
        </authorList>
    </citation>
    <scope>NUCLEOTIDE SEQUENCE</scope>
</reference>